<accession>A0ABY5P2R4</accession>
<dbReference type="PANTHER" id="PTHR22926:SF3">
    <property type="entry name" value="UNDECAPRENYL-PHOSPHATE ALPHA-N-ACETYLGLUCOSAMINYL 1-PHOSPHATE TRANSFERASE"/>
    <property type="match status" value="1"/>
</dbReference>
<comment type="subcellular location">
    <subcellularLocation>
        <location evidence="1">Cell membrane</location>
        <topology evidence="1">Multi-pass membrane protein</topology>
    </subcellularLocation>
</comment>
<feature type="transmembrane region" description="Helical" evidence="7">
    <location>
        <begin position="6"/>
        <end position="30"/>
    </location>
</feature>
<evidence type="ECO:0000256" key="3">
    <source>
        <dbReference type="ARBA" id="ARBA00022679"/>
    </source>
</evidence>
<dbReference type="GO" id="GO:0016740">
    <property type="term" value="F:transferase activity"/>
    <property type="evidence" value="ECO:0007669"/>
    <property type="project" value="UniProtKB-KW"/>
</dbReference>
<dbReference type="PANTHER" id="PTHR22926">
    <property type="entry name" value="PHOSPHO-N-ACETYLMURAMOYL-PENTAPEPTIDE-TRANSFERASE"/>
    <property type="match status" value="1"/>
</dbReference>
<evidence type="ECO:0000256" key="7">
    <source>
        <dbReference type="SAM" id="Phobius"/>
    </source>
</evidence>
<feature type="transmembrane region" description="Helical" evidence="7">
    <location>
        <begin position="110"/>
        <end position="129"/>
    </location>
</feature>
<dbReference type="RefSeq" id="WP_313792448.1">
    <property type="nucleotide sequence ID" value="NZ_CP102453.1"/>
</dbReference>
<keyword evidence="9" id="KW-1185">Reference proteome</keyword>
<protein>
    <submittedName>
        <fullName evidence="8">Undecaprenyl/decaprenyl-phosphate alpha-N-acetylglucosaminyl 1-phosphate transferase</fullName>
    </submittedName>
</protein>
<feature type="transmembrane region" description="Helical" evidence="7">
    <location>
        <begin position="165"/>
        <end position="184"/>
    </location>
</feature>
<evidence type="ECO:0000256" key="5">
    <source>
        <dbReference type="ARBA" id="ARBA00022989"/>
    </source>
</evidence>
<sequence length="350" mass="39205">MGFYARSFAVLLLTSILSYVFTLIITKLAYRYQWFDKDPHQIKDSQLRIPSFGGIAIFLSFWIGVFVLFPNLLYSAEHLSLLLASIVIVITGLIDDVYELSPLKKTFGILLAANIVYFFTDVEFSSALLPVASPAVFNLVSYIATIVWIYLVTNSINLLDGLDGLASSVTATSLLSLAIITYFFSLSIRMTFLFMILLLLAAILGFLPHNWAPAKIYLGDTGALFIGFMYATLTVTNLKNASFYSLIVPVTLYAVPIFDFVYAFLRRMVNGQPVTEADQEHIHHRLLKLGLSEKKIVGLMISITLLFSGVAILANLLPSYRWLWAIVTLLMIFAMFLGMYMLSNKNSDNK</sequence>
<keyword evidence="2" id="KW-1003">Cell membrane</keyword>
<dbReference type="Pfam" id="PF00953">
    <property type="entry name" value="Glycos_transf_4"/>
    <property type="match status" value="1"/>
</dbReference>
<gene>
    <name evidence="8" type="ORF">NRE15_08430</name>
</gene>
<feature type="transmembrane region" description="Helical" evidence="7">
    <location>
        <begin position="241"/>
        <end position="265"/>
    </location>
</feature>
<evidence type="ECO:0000256" key="6">
    <source>
        <dbReference type="ARBA" id="ARBA00023136"/>
    </source>
</evidence>
<feature type="transmembrane region" description="Helical" evidence="7">
    <location>
        <begin position="51"/>
        <end position="73"/>
    </location>
</feature>
<evidence type="ECO:0000313" key="8">
    <source>
        <dbReference type="EMBL" id="UUX32944.1"/>
    </source>
</evidence>
<dbReference type="Proteomes" id="UP001315967">
    <property type="component" value="Chromosome"/>
</dbReference>
<dbReference type="EMBL" id="CP102453">
    <property type="protein sequence ID" value="UUX32944.1"/>
    <property type="molecule type" value="Genomic_DNA"/>
</dbReference>
<dbReference type="CDD" id="cd06853">
    <property type="entry name" value="GT_WecA_like"/>
    <property type="match status" value="1"/>
</dbReference>
<evidence type="ECO:0000256" key="2">
    <source>
        <dbReference type="ARBA" id="ARBA00022475"/>
    </source>
</evidence>
<dbReference type="InterPro" id="IPR000715">
    <property type="entry name" value="Glycosyl_transferase_4"/>
</dbReference>
<feature type="transmembrane region" description="Helical" evidence="7">
    <location>
        <begin position="135"/>
        <end position="153"/>
    </location>
</feature>
<evidence type="ECO:0000256" key="1">
    <source>
        <dbReference type="ARBA" id="ARBA00004651"/>
    </source>
</evidence>
<organism evidence="8 9">
    <name type="scientific">Fundicoccus culcitae</name>
    <dbReference type="NCBI Taxonomy" id="2969821"/>
    <lineage>
        <taxon>Bacteria</taxon>
        <taxon>Bacillati</taxon>
        <taxon>Bacillota</taxon>
        <taxon>Bacilli</taxon>
        <taxon>Lactobacillales</taxon>
        <taxon>Aerococcaceae</taxon>
        <taxon>Fundicoccus</taxon>
    </lineage>
</organism>
<feature type="transmembrane region" description="Helical" evidence="7">
    <location>
        <begin position="216"/>
        <end position="235"/>
    </location>
</feature>
<name>A0ABY5P2R4_9LACT</name>
<evidence type="ECO:0000313" key="9">
    <source>
        <dbReference type="Proteomes" id="UP001315967"/>
    </source>
</evidence>
<feature type="transmembrane region" description="Helical" evidence="7">
    <location>
        <begin position="296"/>
        <end position="316"/>
    </location>
</feature>
<keyword evidence="4 7" id="KW-0812">Transmembrane</keyword>
<feature type="transmembrane region" description="Helical" evidence="7">
    <location>
        <begin position="190"/>
        <end position="209"/>
    </location>
</feature>
<reference evidence="8 9" key="1">
    <citation type="submission" date="2022-08" db="EMBL/GenBank/DDBJ databases">
        <title>Aerococcaceae sp. nov isolated from spoiled eye mask.</title>
        <authorList>
            <person name="Zhou G."/>
            <person name="Xie X.-B."/>
            <person name="Shi Q.-S."/>
            <person name="Wang Y.-S."/>
            <person name="Wen X."/>
            <person name="Peng H."/>
            <person name="Yang X.-J."/>
            <person name="Tao H.-B."/>
            <person name="Huang X.-M."/>
        </authorList>
    </citation>
    <scope>NUCLEOTIDE SEQUENCE [LARGE SCALE GENOMIC DNA]</scope>
    <source>
        <strain evidence="9">DM20194951</strain>
    </source>
</reference>
<keyword evidence="6 7" id="KW-0472">Membrane</keyword>
<proteinExistence type="predicted"/>
<feature type="transmembrane region" description="Helical" evidence="7">
    <location>
        <begin position="322"/>
        <end position="342"/>
    </location>
</feature>
<feature type="transmembrane region" description="Helical" evidence="7">
    <location>
        <begin position="79"/>
        <end position="98"/>
    </location>
</feature>
<keyword evidence="3 8" id="KW-0808">Transferase</keyword>
<keyword evidence="5 7" id="KW-1133">Transmembrane helix</keyword>
<evidence type="ECO:0000256" key="4">
    <source>
        <dbReference type="ARBA" id="ARBA00022692"/>
    </source>
</evidence>